<accession>A0A9P8V4F6</accession>
<dbReference type="GO" id="GO:0005634">
    <property type="term" value="C:nucleus"/>
    <property type="evidence" value="ECO:0007669"/>
    <property type="project" value="TreeGrafter"/>
</dbReference>
<dbReference type="OrthoDB" id="414698at2759"/>
<reference evidence="3" key="1">
    <citation type="journal article" date="2021" name="Nat. Commun.">
        <title>Genetic determinants of endophytism in the Arabidopsis root mycobiome.</title>
        <authorList>
            <person name="Mesny F."/>
            <person name="Miyauchi S."/>
            <person name="Thiergart T."/>
            <person name="Pickel B."/>
            <person name="Atanasova L."/>
            <person name="Karlsson M."/>
            <person name="Huettel B."/>
            <person name="Barry K.W."/>
            <person name="Haridas S."/>
            <person name="Chen C."/>
            <person name="Bauer D."/>
            <person name="Andreopoulos W."/>
            <person name="Pangilinan J."/>
            <person name="LaButti K."/>
            <person name="Riley R."/>
            <person name="Lipzen A."/>
            <person name="Clum A."/>
            <person name="Drula E."/>
            <person name="Henrissat B."/>
            <person name="Kohler A."/>
            <person name="Grigoriev I.V."/>
            <person name="Martin F.M."/>
            <person name="Hacquard S."/>
        </authorList>
    </citation>
    <scope>NUCLEOTIDE SEQUENCE</scope>
    <source>
        <strain evidence="3">MPI-SDFR-AT-0117</strain>
    </source>
</reference>
<gene>
    <name evidence="3" type="ORF">F5X68DRAFT_235650</name>
</gene>
<dbReference type="InterPro" id="IPR005645">
    <property type="entry name" value="FSH-like_dom"/>
</dbReference>
<dbReference type="GO" id="GO:0016787">
    <property type="term" value="F:hydrolase activity"/>
    <property type="evidence" value="ECO:0007669"/>
    <property type="project" value="UniProtKB-KW"/>
</dbReference>
<evidence type="ECO:0000259" key="2">
    <source>
        <dbReference type="Pfam" id="PF03959"/>
    </source>
</evidence>
<dbReference type="SUPFAM" id="SSF53474">
    <property type="entry name" value="alpha/beta-Hydrolases"/>
    <property type="match status" value="1"/>
</dbReference>
<dbReference type="Gene3D" id="3.40.50.1820">
    <property type="entry name" value="alpha/beta hydrolase"/>
    <property type="match status" value="1"/>
</dbReference>
<keyword evidence="4" id="KW-1185">Reference proteome</keyword>
<dbReference type="Proteomes" id="UP000770015">
    <property type="component" value="Unassembled WGS sequence"/>
</dbReference>
<comment type="caution">
    <text evidence="3">The sequence shown here is derived from an EMBL/GenBank/DDBJ whole genome shotgun (WGS) entry which is preliminary data.</text>
</comment>
<evidence type="ECO:0000256" key="1">
    <source>
        <dbReference type="ARBA" id="ARBA00022801"/>
    </source>
</evidence>
<dbReference type="PANTHER" id="PTHR48070">
    <property type="entry name" value="ESTERASE OVCA2"/>
    <property type="match status" value="1"/>
</dbReference>
<dbReference type="GO" id="GO:0005737">
    <property type="term" value="C:cytoplasm"/>
    <property type="evidence" value="ECO:0007669"/>
    <property type="project" value="TreeGrafter"/>
</dbReference>
<name>A0A9P8V4F6_9PEZI</name>
<dbReference type="InterPro" id="IPR050593">
    <property type="entry name" value="LovG"/>
</dbReference>
<proteinExistence type="predicted"/>
<sequence length="235" mass="25733">MAHLKVLCLHGQQTSAEILEWQLRPLSDKLEQQLDMRFYFVDGLIEAEPDSSFEGIFEPPFFDWIRWESSHGSSDTTTSSDASLATVRAAIELLDHVVADQGPFDGILGFSQGASVACAYLAHLDRRDGSCAPFRFALFFSSGGLSVDHLLLLRRLSDGEQRQPSAFDAIFSIPSLHVYGTADDLKDNALAMTRLWRPGSAAIVTHPGGHVVPRDTASVGRIVSAARVMIRSMVS</sequence>
<feature type="domain" description="Serine hydrolase" evidence="2">
    <location>
        <begin position="3"/>
        <end position="218"/>
    </location>
</feature>
<organism evidence="3 4">
    <name type="scientific">Plectosphaerella plurivora</name>
    <dbReference type="NCBI Taxonomy" id="936078"/>
    <lineage>
        <taxon>Eukaryota</taxon>
        <taxon>Fungi</taxon>
        <taxon>Dikarya</taxon>
        <taxon>Ascomycota</taxon>
        <taxon>Pezizomycotina</taxon>
        <taxon>Sordariomycetes</taxon>
        <taxon>Hypocreomycetidae</taxon>
        <taxon>Glomerellales</taxon>
        <taxon>Plectosphaerellaceae</taxon>
        <taxon>Plectosphaerella</taxon>
    </lineage>
</organism>
<dbReference type="Pfam" id="PF03959">
    <property type="entry name" value="FSH1"/>
    <property type="match status" value="1"/>
</dbReference>
<evidence type="ECO:0000313" key="3">
    <source>
        <dbReference type="EMBL" id="KAH6673998.1"/>
    </source>
</evidence>
<protein>
    <submittedName>
        <fullName evidence="3">Serine hydrolase FSH</fullName>
    </submittedName>
</protein>
<dbReference type="EMBL" id="JAGSXJ010000026">
    <property type="protein sequence ID" value="KAH6673998.1"/>
    <property type="molecule type" value="Genomic_DNA"/>
</dbReference>
<keyword evidence="1 3" id="KW-0378">Hydrolase</keyword>
<dbReference type="AlphaFoldDB" id="A0A9P8V4F6"/>
<dbReference type="InterPro" id="IPR029058">
    <property type="entry name" value="AB_hydrolase_fold"/>
</dbReference>
<evidence type="ECO:0000313" key="4">
    <source>
        <dbReference type="Proteomes" id="UP000770015"/>
    </source>
</evidence>
<dbReference type="PANTHER" id="PTHR48070:SF4">
    <property type="entry name" value="ESTERASE ALNB"/>
    <property type="match status" value="1"/>
</dbReference>
<dbReference type="GO" id="GO:0019748">
    <property type="term" value="P:secondary metabolic process"/>
    <property type="evidence" value="ECO:0007669"/>
    <property type="project" value="TreeGrafter"/>
</dbReference>